<gene>
    <name evidence="2" type="ORF">AVEN_270401_1</name>
</gene>
<keyword evidence="1" id="KW-0812">Transmembrane</keyword>
<keyword evidence="1" id="KW-0472">Membrane</keyword>
<sequence>MSFISVSPLTLILGGVLVAFACVFMFVHILSKKKQNLKSLPGPRGYPIT</sequence>
<reference evidence="2 3" key="1">
    <citation type="journal article" date="2019" name="Sci. Rep.">
        <title>Orb-weaving spider Araneus ventricosus genome elucidates the spidroin gene catalogue.</title>
        <authorList>
            <person name="Kono N."/>
            <person name="Nakamura H."/>
            <person name="Ohtoshi R."/>
            <person name="Moran D.A.P."/>
            <person name="Shinohara A."/>
            <person name="Yoshida Y."/>
            <person name="Fujiwara M."/>
            <person name="Mori M."/>
            <person name="Tomita M."/>
            <person name="Arakawa K."/>
        </authorList>
    </citation>
    <scope>NUCLEOTIDE SEQUENCE [LARGE SCALE GENOMIC DNA]</scope>
</reference>
<feature type="transmembrane region" description="Helical" evidence="1">
    <location>
        <begin position="6"/>
        <end position="30"/>
    </location>
</feature>
<organism evidence="2 3">
    <name type="scientific">Araneus ventricosus</name>
    <name type="common">Orbweaver spider</name>
    <name type="synonym">Epeira ventricosa</name>
    <dbReference type="NCBI Taxonomy" id="182803"/>
    <lineage>
        <taxon>Eukaryota</taxon>
        <taxon>Metazoa</taxon>
        <taxon>Ecdysozoa</taxon>
        <taxon>Arthropoda</taxon>
        <taxon>Chelicerata</taxon>
        <taxon>Arachnida</taxon>
        <taxon>Araneae</taxon>
        <taxon>Araneomorphae</taxon>
        <taxon>Entelegynae</taxon>
        <taxon>Araneoidea</taxon>
        <taxon>Araneidae</taxon>
        <taxon>Araneus</taxon>
    </lineage>
</organism>
<name>A0A4Y2TGV6_ARAVE</name>
<keyword evidence="1" id="KW-1133">Transmembrane helix</keyword>
<evidence type="ECO:0000313" key="2">
    <source>
        <dbReference type="EMBL" id="GBN99230.1"/>
    </source>
</evidence>
<protein>
    <submittedName>
        <fullName evidence="2">Uncharacterized protein</fullName>
    </submittedName>
</protein>
<keyword evidence="3" id="KW-1185">Reference proteome</keyword>
<evidence type="ECO:0000256" key="1">
    <source>
        <dbReference type="SAM" id="Phobius"/>
    </source>
</evidence>
<dbReference type="EMBL" id="BGPR01028212">
    <property type="protein sequence ID" value="GBN99230.1"/>
    <property type="molecule type" value="Genomic_DNA"/>
</dbReference>
<proteinExistence type="predicted"/>
<comment type="caution">
    <text evidence="2">The sequence shown here is derived from an EMBL/GenBank/DDBJ whole genome shotgun (WGS) entry which is preliminary data.</text>
</comment>
<feature type="non-terminal residue" evidence="2">
    <location>
        <position position="49"/>
    </location>
</feature>
<accession>A0A4Y2TGV6</accession>
<dbReference type="Proteomes" id="UP000499080">
    <property type="component" value="Unassembled WGS sequence"/>
</dbReference>
<dbReference type="AlphaFoldDB" id="A0A4Y2TGV6"/>
<evidence type="ECO:0000313" key="3">
    <source>
        <dbReference type="Proteomes" id="UP000499080"/>
    </source>
</evidence>